<organism evidence="2 3">
    <name type="scientific">Thyridium curvatum</name>
    <dbReference type="NCBI Taxonomy" id="1093900"/>
    <lineage>
        <taxon>Eukaryota</taxon>
        <taxon>Fungi</taxon>
        <taxon>Dikarya</taxon>
        <taxon>Ascomycota</taxon>
        <taxon>Pezizomycotina</taxon>
        <taxon>Sordariomycetes</taxon>
        <taxon>Sordariomycetidae</taxon>
        <taxon>Thyridiales</taxon>
        <taxon>Thyridiaceae</taxon>
        <taxon>Thyridium</taxon>
    </lineage>
</organism>
<evidence type="ECO:0000259" key="1">
    <source>
        <dbReference type="Pfam" id="PF18648"/>
    </source>
</evidence>
<dbReference type="RefSeq" id="XP_030997657.1">
    <property type="nucleotide sequence ID" value="XM_031137029.1"/>
</dbReference>
<dbReference type="OrthoDB" id="10266325at2759"/>
<proteinExistence type="predicted"/>
<accession>A0A507B9T7</accession>
<evidence type="ECO:0000313" key="2">
    <source>
        <dbReference type="EMBL" id="TPX15946.1"/>
    </source>
</evidence>
<keyword evidence="3" id="KW-1185">Reference proteome</keyword>
<dbReference type="InParanoid" id="A0A507B9T7"/>
<evidence type="ECO:0000313" key="3">
    <source>
        <dbReference type="Proteomes" id="UP000319257"/>
    </source>
</evidence>
<name>A0A507B9T7_9PEZI</name>
<dbReference type="Pfam" id="PF18648">
    <property type="entry name" value="ADPRTs_Tse2"/>
    <property type="match status" value="1"/>
</dbReference>
<gene>
    <name evidence="2" type="ORF">E0L32_000280</name>
</gene>
<sequence>MIRHLSQNSAWRRMVRPIAIGQRYLSTQVSHTSFPATLLHYCPRQRVRLYDHAESDDRPDDLVDESAIVEKNGLVYREPPTSHVSNGAVLYPNTFMMQEFIRMYYDEMLDREDEGKEVETPYIFTIRRGTPIPSHLILINEYMSRFSLRPAQALPLQDLNQALNEFFDKHAKKETASGWLDNHPFQNAVADDALAVWGSH</sequence>
<feature type="domain" description="Tse2 ADP-ribosyltransferase toxin" evidence="1">
    <location>
        <begin position="36"/>
        <end position="179"/>
    </location>
</feature>
<dbReference type="Proteomes" id="UP000319257">
    <property type="component" value="Unassembled WGS sequence"/>
</dbReference>
<dbReference type="GeneID" id="41967727"/>
<comment type="caution">
    <text evidence="2">The sequence shown here is derived from an EMBL/GenBank/DDBJ whole genome shotgun (WGS) entry which is preliminary data.</text>
</comment>
<reference evidence="2 3" key="1">
    <citation type="submission" date="2019-06" db="EMBL/GenBank/DDBJ databases">
        <title>Draft genome sequence of the filamentous fungus Phialemoniopsis curvata isolated from diesel fuel.</title>
        <authorList>
            <person name="Varaljay V.A."/>
            <person name="Lyon W.J."/>
            <person name="Crouch A.L."/>
            <person name="Drake C.E."/>
            <person name="Hollomon J.M."/>
            <person name="Nadeau L.J."/>
            <person name="Nunn H.S."/>
            <person name="Stevenson B.S."/>
            <person name="Bojanowski C.L."/>
            <person name="Crookes-Goodson W.J."/>
        </authorList>
    </citation>
    <scope>NUCLEOTIDE SEQUENCE [LARGE SCALE GENOMIC DNA]</scope>
    <source>
        <strain evidence="2 3">D216</strain>
    </source>
</reference>
<dbReference type="InterPro" id="IPR041018">
    <property type="entry name" value="ADPRTs_Tse2"/>
</dbReference>
<dbReference type="EMBL" id="SKBQ01000001">
    <property type="protein sequence ID" value="TPX15946.1"/>
    <property type="molecule type" value="Genomic_DNA"/>
</dbReference>
<protein>
    <recommendedName>
        <fullName evidence="1">Tse2 ADP-ribosyltransferase toxin domain-containing protein</fullName>
    </recommendedName>
</protein>
<dbReference type="AlphaFoldDB" id="A0A507B9T7"/>